<name>A0AAD7ET12_9AGAR</name>
<evidence type="ECO:0000256" key="1">
    <source>
        <dbReference type="SAM" id="SignalP"/>
    </source>
</evidence>
<dbReference type="Proteomes" id="UP001218218">
    <property type="component" value="Unassembled WGS sequence"/>
</dbReference>
<accession>A0AAD7ET12</accession>
<evidence type="ECO:0008006" key="4">
    <source>
        <dbReference type="Google" id="ProtNLM"/>
    </source>
</evidence>
<keyword evidence="3" id="KW-1185">Reference proteome</keyword>
<proteinExistence type="predicted"/>
<dbReference type="EMBL" id="JARIHO010000017">
    <property type="protein sequence ID" value="KAJ7348374.1"/>
    <property type="molecule type" value="Genomic_DNA"/>
</dbReference>
<feature type="chain" id="PRO_5042146456" description="Secreted protein" evidence="1">
    <location>
        <begin position="22"/>
        <end position="183"/>
    </location>
</feature>
<evidence type="ECO:0000313" key="3">
    <source>
        <dbReference type="Proteomes" id="UP001218218"/>
    </source>
</evidence>
<organism evidence="2 3">
    <name type="scientific">Mycena albidolilacea</name>
    <dbReference type="NCBI Taxonomy" id="1033008"/>
    <lineage>
        <taxon>Eukaryota</taxon>
        <taxon>Fungi</taxon>
        <taxon>Dikarya</taxon>
        <taxon>Basidiomycota</taxon>
        <taxon>Agaricomycotina</taxon>
        <taxon>Agaricomycetes</taxon>
        <taxon>Agaricomycetidae</taxon>
        <taxon>Agaricales</taxon>
        <taxon>Marasmiineae</taxon>
        <taxon>Mycenaceae</taxon>
        <taxon>Mycena</taxon>
    </lineage>
</organism>
<evidence type="ECO:0000313" key="2">
    <source>
        <dbReference type="EMBL" id="KAJ7348374.1"/>
    </source>
</evidence>
<sequence length="183" mass="20324">MSNAASFALAVLSANFGLTVGQINEPAHRWTRTRDEATCITPRQHNFVCIDTGRVFFGLGRVFGRDTTLNSKHRSSRVHIQPFAPCAPWSISPILWLSHCSAALRICSSPQFNHDLDASDLTFAHPHALTPLPISPLVEGVLTLARRNHIILSKNLCRCRNPHGGRLVVMCSFSPGARRDMYR</sequence>
<dbReference type="AlphaFoldDB" id="A0AAD7ET12"/>
<comment type="caution">
    <text evidence="2">The sequence shown here is derived from an EMBL/GenBank/DDBJ whole genome shotgun (WGS) entry which is preliminary data.</text>
</comment>
<keyword evidence="1" id="KW-0732">Signal</keyword>
<gene>
    <name evidence="2" type="ORF">DFH08DRAFT_149235</name>
</gene>
<feature type="signal peptide" evidence="1">
    <location>
        <begin position="1"/>
        <end position="21"/>
    </location>
</feature>
<reference evidence="2" key="1">
    <citation type="submission" date="2023-03" db="EMBL/GenBank/DDBJ databases">
        <title>Massive genome expansion in bonnet fungi (Mycena s.s.) driven by repeated elements and novel gene families across ecological guilds.</title>
        <authorList>
            <consortium name="Lawrence Berkeley National Laboratory"/>
            <person name="Harder C.B."/>
            <person name="Miyauchi S."/>
            <person name="Viragh M."/>
            <person name="Kuo A."/>
            <person name="Thoen E."/>
            <person name="Andreopoulos B."/>
            <person name="Lu D."/>
            <person name="Skrede I."/>
            <person name="Drula E."/>
            <person name="Henrissat B."/>
            <person name="Morin E."/>
            <person name="Kohler A."/>
            <person name="Barry K."/>
            <person name="LaButti K."/>
            <person name="Morin E."/>
            <person name="Salamov A."/>
            <person name="Lipzen A."/>
            <person name="Mereny Z."/>
            <person name="Hegedus B."/>
            <person name="Baldrian P."/>
            <person name="Stursova M."/>
            <person name="Weitz H."/>
            <person name="Taylor A."/>
            <person name="Grigoriev I.V."/>
            <person name="Nagy L.G."/>
            <person name="Martin F."/>
            <person name="Kauserud H."/>
        </authorList>
    </citation>
    <scope>NUCLEOTIDE SEQUENCE</scope>
    <source>
        <strain evidence="2">CBHHK002</strain>
    </source>
</reference>
<protein>
    <recommendedName>
        <fullName evidence="4">Secreted protein</fullName>
    </recommendedName>
</protein>